<sequence>MKLSIITINYNNLNGLKQTVASVIQQDYQDFEHLIIDGGSTDGALEFITEHSRNFAYWCSEKDKGIYNAMNKGIKNARGEYLIFLNSGDCLAHEHVLQEIAYQLTNEDIIYGDLIYQLSDGSFQIETYPDHLDISFFMNKSLPHPATFIRKTKLEECPYDEELKIVSDWKFWVQQIVLKQTSYKHIAHPISIFQPGGVSSNLDNCNQERTLVFQQLFPGMVYNTLQTWCEWQTKPLYPIIAKLLNL</sequence>
<dbReference type="Pfam" id="PF00535">
    <property type="entry name" value="Glycos_transf_2"/>
    <property type="match status" value="1"/>
</dbReference>
<protein>
    <submittedName>
        <fullName evidence="2">Glycosyl transferase family 2</fullName>
        <ecNumber evidence="2">2.-.-.-</ecNumber>
    </submittedName>
</protein>
<reference evidence="2" key="1">
    <citation type="journal article" date="2012" name="PLoS ONE">
        <title>Gene sets for utilization of primary and secondary nutrition supplies in the distal gut of endangered iberian lynx.</title>
        <authorList>
            <person name="Alcaide M."/>
            <person name="Messina E."/>
            <person name="Richter M."/>
            <person name="Bargiela R."/>
            <person name="Peplies J."/>
            <person name="Huws S.A."/>
            <person name="Newbold C.J."/>
            <person name="Golyshin P.N."/>
            <person name="Simon M.A."/>
            <person name="Lopez G."/>
            <person name="Yakimov M.M."/>
            <person name="Ferrer M."/>
        </authorList>
    </citation>
    <scope>NUCLEOTIDE SEQUENCE</scope>
</reference>
<accession>J9D243</accession>
<dbReference type="PANTHER" id="PTHR22916">
    <property type="entry name" value="GLYCOSYLTRANSFERASE"/>
    <property type="match status" value="1"/>
</dbReference>
<dbReference type="SUPFAM" id="SSF53448">
    <property type="entry name" value="Nucleotide-diphospho-sugar transferases"/>
    <property type="match status" value="1"/>
</dbReference>
<dbReference type="GO" id="GO:0016740">
    <property type="term" value="F:transferase activity"/>
    <property type="evidence" value="ECO:0007669"/>
    <property type="project" value="UniProtKB-KW"/>
</dbReference>
<dbReference type="PANTHER" id="PTHR22916:SF67">
    <property type="entry name" value="COLANIC ACID BIOSYNTHESIS GLYCOSYL TRANSFERASE WCAE-RELATED"/>
    <property type="match status" value="1"/>
</dbReference>
<dbReference type="EC" id="2.-.-.-" evidence="2"/>
<comment type="caution">
    <text evidence="2">The sequence shown here is derived from an EMBL/GenBank/DDBJ whole genome shotgun (WGS) entry which is preliminary data.</text>
</comment>
<keyword evidence="2" id="KW-0808">Transferase</keyword>
<proteinExistence type="predicted"/>
<dbReference type="InterPro" id="IPR029044">
    <property type="entry name" value="Nucleotide-diphossugar_trans"/>
</dbReference>
<dbReference type="InterPro" id="IPR001173">
    <property type="entry name" value="Glyco_trans_2-like"/>
</dbReference>
<dbReference type="AlphaFoldDB" id="J9D243"/>
<organism evidence="2">
    <name type="scientific">gut metagenome</name>
    <dbReference type="NCBI Taxonomy" id="749906"/>
    <lineage>
        <taxon>unclassified sequences</taxon>
        <taxon>metagenomes</taxon>
        <taxon>organismal metagenomes</taxon>
    </lineage>
</organism>
<dbReference type="CDD" id="cd06433">
    <property type="entry name" value="GT_2_WfgS_like"/>
    <property type="match status" value="1"/>
</dbReference>
<feature type="non-terminal residue" evidence="2">
    <location>
        <position position="246"/>
    </location>
</feature>
<name>J9D243_9ZZZZ</name>
<dbReference type="Gene3D" id="3.90.550.10">
    <property type="entry name" value="Spore Coat Polysaccharide Biosynthesis Protein SpsA, Chain A"/>
    <property type="match status" value="1"/>
</dbReference>
<dbReference type="EMBL" id="AMCI01001093">
    <property type="protein sequence ID" value="EJX06676.1"/>
    <property type="molecule type" value="Genomic_DNA"/>
</dbReference>
<feature type="domain" description="Glycosyltransferase 2-like" evidence="1">
    <location>
        <begin position="4"/>
        <end position="128"/>
    </location>
</feature>
<evidence type="ECO:0000313" key="2">
    <source>
        <dbReference type="EMBL" id="EJX06676.1"/>
    </source>
</evidence>
<evidence type="ECO:0000259" key="1">
    <source>
        <dbReference type="Pfam" id="PF00535"/>
    </source>
</evidence>
<gene>
    <name evidence="2" type="ORF">EVA_05215</name>
</gene>